<dbReference type="GO" id="GO:0006313">
    <property type="term" value="P:DNA transposition"/>
    <property type="evidence" value="ECO:0007669"/>
    <property type="project" value="InterPro"/>
</dbReference>
<dbReference type="Pfam" id="PF01797">
    <property type="entry name" value="Y1_Tnp"/>
    <property type="match status" value="1"/>
</dbReference>
<dbReference type="EMBL" id="JACIBY010000036">
    <property type="protein sequence ID" value="MBB3842386.1"/>
    <property type="molecule type" value="Genomic_DNA"/>
</dbReference>
<evidence type="ECO:0000313" key="3">
    <source>
        <dbReference type="EMBL" id="MBB3842386.1"/>
    </source>
</evidence>
<gene>
    <name evidence="2" type="ORF">FHS57_004449</name>
    <name evidence="3" type="ORF">FHS57_006417</name>
</gene>
<dbReference type="SUPFAM" id="SSF143422">
    <property type="entry name" value="Transposase IS200-like"/>
    <property type="match status" value="1"/>
</dbReference>
<dbReference type="NCBIfam" id="NF033573">
    <property type="entry name" value="transpos_IS200"/>
    <property type="match status" value="1"/>
</dbReference>
<sequence>MAIENDWEIATLDVMPDHIHVFVKATPMDSPANIVARMKGRSSFELRKEFPYLKSRLPSLWTRSYYCESIGSISASAITKYIENQKAR</sequence>
<dbReference type="PANTHER" id="PTHR33360:SF2">
    <property type="entry name" value="TRANSPOSASE FOR INSERTION SEQUENCE ELEMENT IS200"/>
    <property type="match status" value="1"/>
</dbReference>
<dbReference type="InterPro" id="IPR036515">
    <property type="entry name" value="Transposase_17_sf"/>
</dbReference>
<feature type="domain" description="Transposase IS200-like" evidence="1">
    <location>
        <begin position="3"/>
        <end position="85"/>
    </location>
</feature>
<evidence type="ECO:0000313" key="4">
    <source>
        <dbReference type="Proteomes" id="UP000541352"/>
    </source>
</evidence>
<dbReference type="InterPro" id="IPR002686">
    <property type="entry name" value="Transposase_17"/>
</dbReference>
<name>A0A7W5ZNW9_9BACT</name>
<organism evidence="2 4">
    <name type="scientific">Runella defluvii</name>
    <dbReference type="NCBI Taxonomy" id="370973"/>
    <lineage>
        <taxon>Bacteria</taxon>
        <taxon>Pseudomonadati</taxon>
        <taxon>Bacteroidota</taxon>
        <taxon>Cytophagia</taxon>
        <taxon>Cytophagales</taxon>
        <taxon>Spirosomataceae</taxon>
        <taxon>Runella</taxon>
    </lineage>
</organism>
<reference evidence="2 4" key="1">
    <citation type="submission" date="2020-08" db="EMBL/GenBank/DDBJ databases">
        <title>Genomic Encyclopedia of Type Strains, Phase IV (KMG-IV): sequencing the most valuable type-strain genomes for metagenomic binning, comparative biology and taxonomic classification.</title>
        <authorList>
            <person name="Goeker M."/>
        </authorList>
    </citation>
    <scope>NUCLEOTIDE SEQUENCE [LARGE SCALE GENOMIC DNA]</scope>
    <source>
        <strain evidence="2 4">DSM 17976</strain>
    </source>
</reference>
<protein>
    <submittedName>
        <fullName evidence="2">REP element-mobilizing transposase RayT</fullName>
    </submittedName>
</protein>
<dbReference type="Gene3D" id="3.30.70.1290">
    <property type="entry name" value="Transposase IS200-like"/>
    <property type="match status" value="1"/>
</dbReference>
<dbReference type="Proteomes" id="UP000541352">
    <property type="component" value="Unassembled WGS sequence"/>
</dbReference>
<proteinExistence type="predicted"/>
<accession>A0A7W5ZNW9</accession>
<dbReference type="PANTHER" id="PTHR33360">
    <property type="entry name" value="TRANSPOSASE FOR INSERTION SEQUENCE ELEMENT IS200"/>
    <property type="match status" value="1"/>
</dbReference>
<dbReference type="GO" id="GO:0003677">
    <property type="term" value="F:DNA binding"/>
    <property type="evidence" value="ECO:0007669"/>
    <property type="project" value="InterPro"/>
</dbReference>
<evidence type="ECO:0000313" key="2">
    <source>
        <dbReference type="EMBL" id="MBB3840429.1"/>
    </source>
</evidence>
<evidence type="ECO:0000259" key="1">
    <source>
        <dbReference type="SMART" id="SM01321"/>
    </source>
</evidence>
<keyword evidence="4" id="KW-1185">Reference proteome</keyword>
<dbReference type="SMART" id="SM01321">
    <property type="entry name" value="Y1_Tnp"/>
    <property type="match status" value="1"/>
</dbReference>
<dbReference type="GO" id="GO:0004803">
    <property type="term" value="F:transposase activity"/>
    <property type="evidence" value="ECO:0007669"/>
    <property type="project" value="InterPro"/>
</dbReference>
<dbReference type="EMBL" id="JACIBY010000010">
    <property type="protein sequence ID" value="MBB3840429.1"/>
    <property type="molecule type" value="Genomic_DNA"/>
</dbReference>
<dbReference type="AlphaFoldDB" id="A0A7W5ZNW9"/>
<comment type="caution">
    <text evidence="2">The sequence shown here is derived from an EMBL/GenBank/DDBJ whole genome shotgun (WGS) entry which is preliminary data.</text>
</comment>